<name>J4HY04_9APHY</name>
<dbReference type="EMBL" id="HE797119">
    <property type="protein sequence ID" value="CCM03582.1"/>
    <property type="molecule type" value="Genomic_DNA"/>
</dbReference>
<evidence type="ECO:0000313" key="3">
    <source>
        <dbReference type="Proteomes" id="UP000006352"/>
    </source>
</evidence>
<accession>J4HY04</accession>
<feature type="compositionally biased region" description="Polar residues" evidence="1">
    <location>
        <begin position="73"/>
        <end position="83"/>
    </location>
</feature>
<feature type="region of interest" description="Disordered" evidence="1">
    <location>
        <begin position="121"/>
        <end position="192"/>
    </location>
</feature>
<feature type="compositionally biased region" description="Pro residues" evidence="1">
    <location>
        <begin position="1"/>
        <end position="25"/>
    </location>
</feature>
<dbReference type="Proteomes" id="UP000006352">
    <property type="component" value="Unassembled WGS sequence"/>
</dbReference>
<proteinExistence type="predicted"/>
<feature type="region of interest" description="Disordered" evidence="1">
    <location>
        <begin position="205"/>
        <end position="226"/>
    </location>
</feature>
<feature type="region of interest" description="Disordered" evidence="1">
    <location>
        <begin position="1"/>
        <end position="94"/>
    </location>
</feature>
<dbReference type="AlphaFoldDB" id="J4HY04"/>
<feature type="compositionally biased region" description="Polar residues" evidence="1">
    <location>
        <begin position="183"/>
        <end position="192"/>
    </location>
</feature>
<feature type="compositionally biased region" description="Low complexity" evidence="1">
    <location>
        <begin position="145"/>
        <end position="164"/>
    </location>
</feature>
<protein>
    <submittedName>
        <fullName evidence="2">Uncharacterized protein</fullName>
    </submittedName>
</protein>
<dbReference type="InParanoid" id="J4HY04"/>
<feature type="compositionally biased region" description="Low complexity" evidence="1">
    <location>
        <begin position="84"/>
        <end position="94"/>
    </location>
</feature>
<reference evidence="2 3" key="1">
    <citation type="journal article" date="2012" name="Appl. Environ. Microbiol.">
        <title>Short-read sequencing for genomic analysis of the brown rot fungus Fibroporia radiculosa.</title>
        <authorList>
            <person name="Tang J.D."/>
            <person name="Perkins A.D."/>
            <person name="Sonstegard T.S."/>
            <person name="Schroeder S.G."/>
            <person name="Burgess S.C."/>
            <person name="Diehl S.V."/>
        </authorList>
    </citation>
    <scope>NUCLEOTIDE SEQUENCE [LARGE SCALE GENOMIC DNA]</scope>
    <source>
        <strain evidence="2 3">TFFH 294</strain>
    </source>
</reference>
<organism evidence="2 3">
    <name type="scientific">Fibroporia radiculosa</name>
    <dbReference type="NCBI Taxonomy" id="599839"/>
    <lineage>
        <taxon>Eukaryota</taxon>
        <taxon>Fungi</taxon>
        <taxon>Dikarya</taxon>
        <taxon>Basidiomycota</taxon>
        <taxon>Agaricomycotina</taxon>
        <taxon>Agaricomycetes</taxon>
        <taxon>Polyporales</taxon>
        <taxon>Fibroporiaceae</taxon>
        <taxon>Fibroporia</taxon>
    </lineage>
</organism>
<sequence length="226" mass="24239">MITPDIVPPQPPPPPPPPPPRPPPVAAVSQRPARHPTKSQVRHQESTPYLPLSICPPPSDVSNVRQRLFPPRLQQSACQSHTFPPSSSIIPCSGPPKRYTPKLLLVSPTSSIPLLADTCERAPAPSRSRQHHSMRTAPTNALDKSNPSATPTSTPSGISATAPSDPHRTASHPRPACPPTSMRWGTSPSPTQFLMRHTLPAVICPGRLVSPSPRRPFGGHSADTNR</sequence>
<feature type="compositionally biased region" description="Basic residues" evidence="1">
    <location>
        <begin position="32"/>
        <end position="41"/>
    </location>
</feature>
<keyword evidence="3" id="KW-1185">Reference proteome</keyword>
<dbReference type="HOGENOM" id="CLU_1224802_0_0_1"/>
<dbReference type="GeneID" id="24098493"/>
<dbReference type="STRING" id="599839.J4HY04"/>
<evidence type="ECO:0000256" key="1">
    <source>
        <dbReference type="SAM" id="MobiDB-lite"/>
    </source>
</evidence>
<gene>
    <name evidence="2" type="ORF">FIBRA_05719</name>
</gene>
<dbReference type="RefSeq" id="XP_012182865.1">
    <property type="nucleotide sequence ID" value="XM_012327475.1"/>
</dbReference>
<evidence type="ECO:0000313" key="2">
    <source>
        <dbReference type="EMBL" id="CCM03582.1"/>
    </source>
</evidence>